<dbReference type="InterPro" id="IPR047801">
    <property type="entry name" value="Peptidase_C45"/>
</dbReference>
<dbReference type="PANTHER" id="PTHR34180:SF1">
    <property type="entry name" value="BETA-ALANYL-DOPAMINE_CARCININE HYDROLASE"/>
    <property type="match status" value="1"/>
</dbReference>
<dbReference type="InterPro" id="IPR005079">
    <property type="entry name" value="Peptidase_C45_hydrolase"/>
</dbReference>
<dbReference type="SUPFAM" id="SSF56235">
    <property type="entry name" value="N-terminal nucleophile aminohydrolases (Ntn hydrolases)"/>
    <property type="match status" value="1"/>
</dbReference>
<comment type="caution">
    <text evidence="2">The sequence shown here is derived from an EMBL/GenBank/DDBJ whole genome shotgun (WGS) entry which is preliminary data.</text>
</comment>
<dbReference type="Pfam" id="PF03417">
    <property type="entry name" value="AAT"/>
    <property type="match status" value="1"/>
</dbReference>
<dbReference type="InterPro" id="IPR047794">
    <property type="entry name" value="C45_proenzyme-like"/>
</dbReference>
<proteinExistence type="predicted"/>
<dbReference type="AlphaFoldDB" id="A0A9D0ZFL3"/>
<feature type="domain" description="Peptidase C45 hydrolase" evidence="1">
    <location>
        <begin position="101"/>
        <end position="323"/>
    </location>
</feature>
<dbReference type="PANTHER" id="PTHR34180">
    <property type="entry name" value="PEPTIDASE C45"/>
    <property type="match status" value="1"/>
</dbReference>
<organism evidence="2 3">
    <name type="scientific">Candidatus Scatavimonas merdigallinarum</name>
    <dbReference type="NCBI Taxonomy" id="2840914"/>
    <lineage>
        <taxon>Bacteria</taxon>
        <taxon>Bacillati</taxon>
        <taxon>Bacillota</taxon>
        <taxon>Clostridia</taxon>
        <taxon>Eubacteriales</taxon>
        <taxon>Oscillospiraceae</taxon>
        <taxon>Oscillospiraceae incertae sedis</taxon>
        <taxon>Candidatus Scatavimonas</taxon>
    </lineage>
</organism>
<dbReference type="NCBIfam" id="NF040521">
    <property type="entry name" value="C45_proenzyme"/>
    <property type="match status" value="1"/>
</dbReference>
<accession>A0A9D0ZFL3</accession>
<evidence type="ECO:0000259" key="1">
    <source>
        <dbReference type="Pfam" id="PF03417"/>
    </source>
</evidence>
<protein>
    <submittedName>
        <fullName evidence="2">Acyl-CoA--6-aminopenicillanic acid acyltransferase</fullName>
    </submittedName>
</protein>
<evidence type="ECO:0000313" key="2">
    <source>
        <dbReference type="EMBL" id="HIQ79737.1"/>
    </source>
</evidence>
<gene>
    <name evidence="2" type="ORF">IAD32_00440</name>
</gene>
<dbReference type="InterPro" id="IPR029055">
    <property type="entry name" value="Ntn_hydrolases_N"/>
</dbReference>
<keyword evidence="2" id="KW-0012">Acyltransferase</keyword>
<dbReference type="Gene3D" id="3.60.60.10">
    <property type="entry name" value="Penicillin V Acylase, Chain A"/>
    <property type="match status" value="1"/>
</dbReference>
<reference evidence="2" key="1">
    <citation type="submission" date="2020-10" db="EMBL/GenBank/DDBJ databases">
        <authorList>
            <person name="Gilroy R."/>
        </authorList>
    </citation>
    <scope>NUCLEOTIDE SEQUENCE</scope>
    <source>
        <strain evidence="2">ChiSjej1B19-3389</strain>
    </source>
</reference>
<reference evidence="2" key="2">
    <citation type="journal article" date="2021" name="PeerJ">
        <title>Extensive microbial diversity within the chicken gut microbiome revealed by metagenomics and culture.</title>
        <authorList>
            <person name="Gilroy R."/>
            <person name="Ravi A."/>
            <person name="Getino M."/>
            <person name="Pursley I."/>
            <person name="Horton D.L."/>
            <person name="Alikhan N.F."/>
            <person name="Baker D."/>
            <person name="Gharbi K."/>
            <person name="Hall N."/>
            <person name="Watson M."/>
            <person name="Adriaenssens E.M."/>
            <person name="Foster-Nyarko E."/>
            <person name="Jarju S."/>
            <person name="Secka A."/>
            <person name="Antonio M."/>
            <person name="Oren A."/>
            <person name="Chaudhuri R.R."/>
            <person name="La Ragione R."/>
            <person name="Hildebrand F."/>
            <person name="Pallen M.J."/>
        </authorList>
    </citation>
    <scope>NUCLEOTIDE SEQUENCE</scope>
    <source>
        <strain evidence="2">ChiSjej1B19-3389</strain>
    </source>
</reference>
<name>A0A9D0ZFL3_9FIRM</name>
<keyword evidence="2" id="KW-0808">Transferase</keyword>
<evidence type="ECO:0000313" key="3">
    <source>
        <dbReference type="Proteomes" id="UP000886787"/>
    </source>
</evidence>
<dbReference type="Proteomes" id="UP000886787">
    <property type="component" value="Unassembled WGS sequence"/>
</dbReference>
<dbReference type="EMBL" id="DVFW01000004">
    <property type="protein sequence ID" value="HIQ79737.1"/>
    <property type="molecule type" value="Genomic_DNA"/>
</dbReference>
<dbReference type="Gene3D" id="1.10.10.2120">
    <property type="match status" value="1"/>
</dbReference>
<dbReference type="GO" id="GO:0016746">
    <property type="term" value="F:acyltransferase activity"/>
    <property type="evidence" value="ECO:0007669"/>
    <property type="project" value="UniProtKB-KW"/>
</dbReference>
<sequence length="336" mass="38252">MYHKRFQGNHYKIGFQWGSLLAKHGNLILDHIPFPITEERIQFAQQCKPVYQEYFPQVLEEIQGIADGQGCSAEYLQAVLFSMYAMPPAHCCSCFAVSNGEHILLGRNSDFLIALEKNNANVIYRFSSDSYAFTGNTTAFVQMEDGVNEKGLAIGLTSVDPPSIQPGMNAGLLLRFFLERCQTTEEVLRWVEKLPISSAQTFTIADAHGNIAVLECFADGLQVIQPKKGRPYVCATNLFHSEKLASKNRPDVDTWEAEPRYQTMVRRLKRHASLMDLDEAKDLLAGKNGFLCQYDRKTGKDTVWSVIYALKERRIYRAEGNPARRGFKEDRRFFFH</sequence>